<evidence type="ECO:0000313" key="2">
    <source>
        <dbReference type="Proteomes" id="UP000184386"/>
    </source>
</evidence>
<accession>A0A1M6V683</accession>
<protein>
    <submittedName>
        <fullName evidence="1">Uncharacterized protein</fullName>
    </submittedName>
</protein>
<dbReference type="EMBL" id="FRAC01000017">
    <property type="protein sequence ID" value="SHK76891.1"/>
    <property type="molecule type" value="Genomic_DNA"/>
</dbReference>
<sequence>MGTDDGQGGCFGILFRENPYSTKAAENVTGRQNSAKLAVTIVAVGVIKLKQWRCFT</sequence>
<gene>
    <name evidence="1" type="ORF">SAMN02745136_03296</name>
</gene>
<keyword evidence="2" id="KW-1185">Reference proteome</keyword>
<dbReference type="RefSeq" id="WP_170866675.1">
    <property type="nucleotide sequence ID" value="NZ_FRAC01000017.1"/>
</dbReference>
<organism evidence="1 2">
    <name type="scientific">Anaerocolumna jejuensis DSM 15929</name>
    <dbReference type="NCBI Taxonomy" id="1121322"/>
    <lineage>
        <taxon>Bacteria</taxon>
        <taxon>Bacillati</taxon>
        <taxon>Bacillota</taxon>
        <taxon>Clostridia</taxon>
        <taxon>Lachnospirales</taxon>
        <taxon>Lachnospiraceae</taxon>
        <taxon>Anaerocolumna</taxon>
    </lineage>
</organism>
<proteinExistence type="predicted"/>
<evidence type="ECO:0000313" key="1">
    <source>
        <dbReference type="EMBL" id="SHK76891.1"/>
    </source>
</evidence>
<reference evidence="1 2" key="1">
    <citation type="submission" date="2016-11" db="EMBL/GenBank/DDBJ databases">
        <authorList>
            <person name="Jaros S."/>
            <person name="Januszkiewicz K."/>
            <person name="Wedrychowicz H."/>
        </authorList>
    </citation>
    <scope>NUCLEOTIDE SEQUENCE [LARGE SCALE GENOMIC DNA]</scope>
    <source>
        <strain evidence="1 2">DSM 15929</strain>
    </source>
</reference>
<dbReference type="Proteomes" id="UP000184386">
    <property type="component" value="Unassembled WGS sequence"/>
</dbReference>
<name>A0A1M6V683_9FIRM</name>
<dbReference type="STRING" id="1121322.SAMN02745136_03296"/>
<dbReference type="AlphaFoldDB" id="A0A1M6V683"/>